<feature type="domain" description="Peptidase M28" evidence="2">
    <location>
        <begin position="214"/>
        <end position="405"/>
    </location>
</feature>
<keyword evidence="4" id="KW-1185">Reference proteome</keyword>
<evidence type="ECO:0000313" key="3">
    <source>
        <dbReference type="EMBL" id="GAA0728148.1"/>
    </source>
</evidence>
<keyword evidence="1" id="KW-0472">Membrane</keyword>
<comment type="caution">
    <text evidence="3">The sequence shown here is derived from an EMBL/GenBank/DDBJ whole genome shotgun (WGS) entry which is preliminary data.</text>
</comment>
<dbReference type="PANTHER" id="PTHR12147">
    <property type="entry name" value="METALLOPEPTIDASE M28 FAMILY MEMBER"/>
    <property type="match status" value="1"/>
</dbReference>
<dbReference type="EMBL" id="BAAACF010000003">
    <property type="protein sequence ID" value="GAA0728148.1"/>
    <property type="molecule type" value="Genomic_DNA"/>
</dbReference>
<dbReference type="Gene3D" id="3.40.630.10">
    <property type="entry name" value="Zn peptidases"/>
    <property type="match status" value="1"/>
</dbReference>
<reference evidence="4" key="1">
    <citation type="journal article" date="2019" name="Int. J. Syst. Evol. Microbiol.">
        <title>The Global Catalogue of Microorganisms (GCM) 10K type strain sequencing project: providing services to taxonomists for standard genome sequencing and annotation.</title>
        <authorList>
            <consortium name="The Broad Institute Genomics Platform"/>
            <consortium name="The Broad Institute Genome Sequencing Center for Infectious Disease"/>
            <person name="Wu L."/>
            <person name="Ma J."/>
        </authorList>
    </citation>
    <scope>NUCLEOTIDE SEQUENCE [LARGE SCALE GENOMIC DNA]</scope>
    <source>
        <strain evidence="4">JCM 1405</strain>
    </source>
</reference>
<dbReference type="Pfam" id="PF04389">
    <property type="entry name" value="Peptidase_M28"/>
    <property type="match status" value="1"/>
</dbReference>
<evidence type="ECO:0000256" key="1">
    <source>
        <dbReference type="SAM" id="Phobius"/>
    </source>
</evidence>
<evidence type="ECO:0000259" key="2">
    <source>
        <dbReference type="Pfam" id="PF04389"/>
    </source>
</evidence>
<accession>A0ABP3U9W7</accession>
<name>A0ABP3U9W7_9CLOT</name>
<keyword evidence="1" id="KW-1133">Transmembrane helix</keyword>
<dbReference type="RefSeq" id="WP_343770409.1">
    <property type="nucleotide sequence ID" value="NZ_BAAACF010000003.1"/>
</dbReference>
<sequence>MNRKIYRYFATLFLIIFFFSFGTFKGAKNFKPDNVKKDIVYLASPELKGRLAGTLENIQAANYIKEKFISNKLKSFDNTYYHNFNTFYPEKLKDSPYLKVLGPNNESIKEFEYGKDYKEDMINFKSNNITFDKNSKLSFNKEFIGVGTDKGTLILYLAENDNMEFRSSFIYDSPMNLYLMITNDTKAQIESSLKDGYKIDCYIPYTVKETTVSNVMGLIEGKDSTASPIIISAHFDHLGTDLNKNIYGGALDNASGIAFVMELSRYISSLGKPDRNILFIGFNAEEFGCLGAREFVKDYKDLLKDSKVFNFDMIGTDNASPLCIMGGEKDSINSPLVKSAASVCTKEKIYFNYLFQDSSDHEAFRNANIDAITFIDNDLSRIHTPNDKAEFISSKSIERCFSVASKEIKKHAFTNNPFVLYNKILILLSLPLIILLFTLSKIRV</sequence>
<proteinExistence type="predicted"/>
<dbReference type="InterPro" id="IPR045175">
    <property type="entry name" value="M28_fam"/>
</dbReference>
<protein>
    <submittedName>
        <fullName evidence="3">M28 family metallopeptidase</fullName>
    </submittedName>
</protein>
<dbReference type="InterPro" id="IPR007484">
    <property type="entry name" value="Peptidase_M28"/>
</dbReference>
<dbReference type="Gene3D" id="3.50.30.30">
    <property type="match status" value="1"/>
</dbReference>
<gene>
    <name evidence="3" type="ORF">GCM10008905_26630</name>
</gene>
<dbReference type="SUPFAM" id="SSF53187">
    <property type="entry name" value="Zn-dependent exopeptidases"/>
    <property type="match status" value="1"/>
</dbReference>
<feature type="transmembrane region" description="Helical" evidence="1">
    <location>
        <begin position="418"/>
        <end position="439"/>
    </location>
</feature>
<keyword evidence="1" id="KW-0812">Transmembrane</keyword>
<dbReference type="Proteomes" id="UP001500339">
    <property type="component" value="Unassembled WGS sequence"/>
</dbReference>
<dbReference type="PANTHER" id="PTHR12147:SF26">
    <property type="entry name" value="PEPTIDASE M28 DOMAIN-CONTAINING PROTEIN"/>
    <property type="match status" value="1"/>
</dbReference>
<organism evidence="3 4">
    <name type="scientific">Clostridium malenominatum</name>
    <dbReference type="NCBI Taxonomy" id="1539"/>
    <lineage>
        <taxon>Bacteria</taxon>
        <taxon>Bacillati</taxon>
        <taxon>Bacillota</taxon>
        <taxon>Clostridia</taxon>
        <taxon>Eubacteriales</taxon>
        <taxon>Clostridiaceae</taxon>
        <taxon>Clostridium</taxon>
    </lineage>
</organism>
<evidence type="ECO:0000313" key="4">
    <source>
        <dbReference type="Proteomes" id="UP001500339"/>
    </source>
</evidence>